<feature type="binding site" evidence="13">
    <location>
        <position position="313"/>
    </location>
    <ligand>
        <name>Na(+)</name>
        <dbReference type="ChEBI" id="CHEBI:29101"/>
        <label>1</label>
    </ligand>
</feature>
<dbReference type="InterPro" id="IPR049704">
    <property type="entry name" value="Aminotrans_3_PPA_site"/>
</dbReference>
<dbReference type="AlphaFoldDB" id="A0AAF3FDF4"/>
<comment type="similarity">
    <text evidence="3">Belongs to the class-III pyridoxal-phosphate-dependent aminotransferase family.</text>
</comment>
<evidence type="ECO:0000256" key="11">
    <source>
        <dbReference type="ARBA" id="ARBA00023136"/>
    </source>
</evidence>
<evidence type="ECO:0000313" key="18">
    <source>
        <dbReference type="WBParaSite" id="MBELARI_LOCUS4900"/>
    </source>
</evidence>
<keyword evidence="10 16" id="KW-1133">Transmembrane helix</keyword>
<feature type="transmembrane region" description="Helical" evidence="16">
    <location>
        <begin position="338"/>
        <end position="363"/>
    </location>
</feature>
<dbReference type="InterPro" id="IPR015421">
    <property type="entry name" value="PyrdxlP-dep_Trfase_major"/>
</dbReference>
<dbReference type="NCBIfam" id="NF037979">
    <property type="entry name" value="Na_transp"/>
    <property type="match status" value="1"/>
</dbReference>
<dbReference type="Gene3D" id="3.90.1150.10">
    <property type="entry name" value="Aspartate Aminotransferase, domain 1"/>
    <property type="match status" value="1"/>
</dbReference>
<comment type="catalytic activity">
    <reaction evidence="12">
        <text>4-aminobutanoate + 2-oxoglutarate = succinate semialdehyde + L-glutamate</text>
        <dbReference type="Rhea" id="RHEA:23352"/>
        <dbReference type="ChEBI" id="CHEBI:16810"/>
        <dbReference type="ChEBI" id="CHEBI:29985"/>
        <dbReference type="ChEBI" id="CHEBI:57706"/>
        <dbReference type="ChEBI" id="CHEBI:59888"/>
        <dbReference type="EC" id="2.6.1.19"/>
    </reaction>
</comment>
<dbReference type="SUPFAM" id="SSF161070">
    <property type="entry name" value="SNF-like"/>
    <property type="match status" value="1"/>
</dbReference>
<feature type="binding site" evidence="13">
    <location>
        <position position="51"/>
    </location>
    <ligand>
        <name>Na(+)</name>
        <dbReference type="ChEBI" id="CHEBI:29101"/>
        <label>1</label>
    </ligand>
</feature>
<feature type="binding site" evidence="13">
    <location>
        <position position="54"/>
    </location>
    <ligand>
        <name>Na(+)</name>
        <dbReference type="ChEBI" id="CHEBI:29101"/>
        <label>1</label>
    </ligand>
</feature>
<evidence type="ECO:0008006" key="19">
    <source>
        <dbReference type="Google" id="ProtNLM"/>
    </source>
</evidence>
<keyword evidence="6" id="KW-0808">Transferase</keyword>
<dbReference type="PANTHER" id="PTHR43206:SF1">
    <property type="entry name" value="4-AMINOBUTYRATE AMINOTRANSFERASE, MITOCHONDRIAL"/>
    <property type="match status" value="1"/>
</dbReference>
<evidence type="ECO:0000256" key="14">
    <source>
        <dbReference type="PIRSR" id="PIRSR600175-2"/>
    </source>
</evidence>
<proteinExistence type="inferred from homology"/>
<dbReference type="PROSITE" id="PS00600">
    <property type="entry name" value="AA_TRANSFER_CLASS_3"/>
    <property type="match status" value="1"/>
</dbReference>
<feature type="transmembrane region" description="Helical" evidence="16">
    <location>
        <begin position="39"/>
        <end position="60"/>
    </location>
</feature>
<feature type="transmembrane region" description="Helical" evidence="16">
    <location>
        <begin position="471"/>
        <end position="491"/>
    </location>
</feature>
<protein>
    <recommendedName>
        <fullName evidence="19">GABA aminotransferase</fullName>
    </recommendedName>
</protein>
<evidence type="ECO:0000256" key="9">
    <source>
        <dbReference type="ARBA" id="ARBA00022898"/>
    </source>
</evidence>
<keyword evidence="9" id="KW-0663">Pyridoxal phosphate</keyword>
<keyword evidence="4" id="KW-0813">Transport</keyword>
<sequence>MKEEKVGRDEKKIKKAAGDQKQEVVDKPKKESEKERQRFGSTCAYLMTTIGYSVGLGNIWRFPATAYKNGGSAFLIPYFVCTIFFGMPLFYLESFIGQYTQSGVNHIFFRYMPALQGLGWAMTFLSQQVNIYYIVIVGWSFIYLVDVVNEDSTRWTKCGQPWNSPYCQSPYVNTSVCKANNTLFFNGTCYDGELAKMYAGKIRVPAEEFFENFVLQKTSGIDDIGGMNWKLFVAMIFIWVICGLIVWKGIKIMGKISYITTSIPYIIVGVFFIRGFFLDGMRVGLDYYLLKPNFERIYDLATWKAALHQTCLSITLGSGGIHAMGSYNRRNHNSFRDAWVVVLADGLMSLVGGTAVFSTLGYLSVKTGKPIDEVVTESFGLTFVTYPEAMSTMPLRVVWAFLFFFMMFLLGVSTVIVDMSTILNALLENSKFLARHSGFVRIAVVLALLAGSTISCTKAGIYFVALMDECNGGIAMGLMIIIELVLVAHIYDRCGRLRSDLRSVFGPPSCWLSVIFGKSGVLYWLIWKFVTPVFCAVIIYIAGFPPKLTYGRGDSTYTYPQLANILGYLWGNASLLIILYYFVHNVFLMKMELGSWSSAFKIHPTHPSYQKICALNRNQREVMDLYENHRESDVEKTTSRNLICIRFLKRYCQTVFELGSPLQKVKMLSRLRPQKATLAACRLNSSLATSEPAKPEMKTAVPGPKSLALKEKMNSIHQTASLRAFIDFDKSYGNYMIDADGNKMLDIYTQISSLPLGYNHPDLVKAASAPKFLSSLVSRAALGSFPRVDFPEGIEHALTEIAPKGLKLVQTMLCGTSANENAIKQAFIWWMAHHTRGGNGPDKVALDSCMRQELPGTPRLAVMGFEGSFHGRSLCMLSVTRSKAIHKVDIPAFDWPIAKFPRYRYPLDKYQSHNQKVDEECLADVEHKIAKWRNEKDMPVAALIVEPIQAEGGDHYGSPAFFQGLRKITKKHGVVFIVDEVQTGGGCTGTGDMWAHSHWNLDSPPDIVTFSKKMITGGYYYADHLRVKEGYRIYNTWVGDPTKLFLLEEVIKVLKRDGLIQKNAEVGKEFQKQLHQLQEAHPAKLANARGLSTFAAIDLSSAELRDKLVTQATNNGLHCGGCGEKTLRFRPSLVYEKKHVDLTFDLLDKTLKQL</sequence>
<comment type="subcellular location">
    <subcellularLocation>
        <location evidence="2">Membrane</location>
        <topology evidence="2">Multi-pass membrane protein</topology>
    </subcellularLocation>
</comment>
<keyword evidence="7 16" id="KW-0812">Transmembrane</keyword>
<feature type="binding site" evidence="13">
    <location>
        <position position="410"/>
    </location>
    <ligand>
        <name>Na(+)</name>
        <dbReference type="ChEBI" id="CHEBI:29101"/>
        <label>1</label>
    </ligand>
</feature>
<feature type="region of interest" description="Disordered" evidence="15">
    <location>
        <begin position="1"/>
        <end position="35"/>
    </location>
</feature>
<feature type="transmembrane region" description="Helical" evidence="16">
    <location>
        <begin position="72"/>
        <end position="92"/>
    </location>
</feature>
<keyword evidence="13" id="KW-0915">Sodium</keyword>
<evidence type="ECO:0000256" key="2">
    <source>
        <dbReference type="ARBA" id="ARBA00004141"/>
    </source>
</evidence>
<dbReference type="InterPro" id="IPR000175">
    <property type="entry name" value="Na/ntran_symport"/>
</dbReference>
<evidence type="ECO:0000313" key="17">
    <source>
        <dbReference type="Proteomes" id="UP000887575"/>
    </source>
</evidence>
<dbReference type="GO" id="GO:0015293">
    <property type="term" value="F:symporter activity"/>
    <property type="evidence" value="ECO:0007669"/>
    <property type="project" value="UniProtKB-KW"/>
</dbReference>
<keyword evidence="13" id="KW-0479">Metal-binding</keyword>
<accession>A0AAF3FDF4</accession>
<keyword evidence="8" id="KW-0769">Symport</keyword>
<evidence type="ECO:0000256" key="10">
    <source>
        <dbReference type="ARBA" id="ARBA00022989"/>
    </source>
</evidence>
<dbReference type="Pfam" id="PF00202">
    <property type="entry name" value="Aminotran_3"/>
    <property type="match status" value="1"/>
</dbReference>
<evidence type="ECO:0000256" key="1">
    <source>
        <dbReference type="ARBA" id="ARBA00001933"/>
    </source>
</evidence>
<dbReference type="InterPro" id="IPR015422">
    <property type="entry name" value="PyrdxlP-dep_Trfase_small"/>
</dbReference>
<feature type="transmembrane region" description="Helical" evidence="16">
    <location>
        <begin position="521"/>
        <end position="542"/>
    </location>
</feature>
<evidence type="ECO:0000256" key="3">
    <source>
        <dbReference type="ARBA" id="ARBA00008954"/>
    </source>
</evidence>
<feature type="binding site" evidence="13">
    <location>
        <position position="58"/>
    </location>
    <ligand>
        <name>Na(+)</name>
        <dbReference type="ChEBI" id="CHEBI:29101"/>
        <label>1</label>
    </ligand>
</feature>
<dbReference type="PROSITE" id="PS50267">
    <property type="entry name" value="NA_NEUROTRAN_SYMP_3"/>
    <property type="match status" value="1"/>
</dbReference>
<dbReference type="InterPro" id="IPR015424">
    <property type="entry name" value="PyrdxlP-dep_Trfase"/>
</dbReference>
<dbReference type="InterPro" id="IPR037272">
    <property type="entry name" value="SNS_sf"/>
</dbReference>
<dbReference type="InterPro" id="IPR005814">
    <property type="entry name" value="Aminotrans_3"/>
</dbReference>
<dbReference type="Proteomes" id="UP000887575">
    <property type="component" value="Unassembled WGS sequence"/>
</dbReference>
<dbReference type="GO" id="GO:0034386">
    <property type="term" value="F:4-aminobutyrate:2-oxoglutarate transaminase activity"/>
    <property type="evidence" value="ECO:0007669"/>
    <property type="project" value="UniProtKB-EC"/>
</dbReference>
<keyword evidence="11 16" id="KW-0472">Membrane</keyword>
<dbReference type="GO" id="GO:0005739">
    <property type="term" value="C:mitochondrion"/>
    <property type="evidence" value="ECO:0007669"/>
    <property type="project" value="TreeGrafter"/>
</dbReference>
<feature type="transmembrane region" description="Helical" evidence="16">
    <location>
        <begin position="397"/>
        <end position="427"/>
    </location>
</feature>
<feature type="transmembrane region" description="Helical" evidence="16">
    <location>
        <begin position="231"/>
        <end position="250"/>
    </location>
</feature>
<dbReference type="PRINTS" id="PR00176">
    <property type="entry name" value="NANEUSMPORT"/>
</dbReference>
<dbReference type="GO" id="GO:0030170">
    <property type="term" value="F:pyridoxal phosphate binding"/>
    <property type="evidence" value="ECO:0007669"/>
    <property type="project" value="InterPro"/>
</dbReference>
<evidence type="ECO:0000256" key="7">
    <source>
        <dbReference type="ARBA" id="ARBA00022692"/>
    </source>
</evidence>
<dbReference type="GO" id="GO:0016020">
    <property type="term" value="C:membrane"/>
    <property type="evidence" value="ECO:0007669"/>
    <property type="project" value="UniProtKB-SubCell"/>
</dbReference>
<reference evidence="18" key="1">
    <citation type="submission" date="2024-02" db="UniProtKB">
        <authorList>
            <consortium name="WormBaseParasite"/>
        </authorList>
    </citation>
    <scope>IDENTIFICATION</scope>
</reference>
<dbReference type="SUPFAM" id="SSF53383">
    <property type="entry name" value="PLP-dependent transferases"/>
    <property type="match status" value="1"/>
</dbReference>
<dbReference type="PANTHER" id="PTHR43206">
    <property type="entry name" value="AMINOTRANSFERASE"/>
    <property type="match status" value="1"/>
</dbReference>
<dbReference type="FunFam" id="3.40.640.10:FF:000073">
    <property type="entry name" value="Probable 4-aminobutyrate aminotransferase"/>
    <property type="match status" value="1"/>
</dbReference>
<keyword evidence="5" id="KW-0032">Aminotransferase</keyword>
<keyword evidence="14" id="KW-1015">Disulfide bond</keyword>
<dbReference type="Pfam" id="PF00209">
    <property type="entry name" value="SNF"/>
    <property type="match status" value="1"/>
</dbReference>
<evidence type="ECO:0000256" key="12">
    <source>
        <dbReference type="ARBA" id="ARBA00048021"/>
    </source>
</evidence>
<dbReference type="Gene3D" id="3.40.640.10">
    <property type="entry name" value="Type I PLP-dependent aspartate aminotransferase-like (Major domain)"/>
    <property type="match status" value="1"/>
</dbReference>
<dbReference type="GO" id="GO:0046872">
    <property type="term" value="F:metal ion binding"/>
    <property type="evidence" value="ECO:0007669"/>
    <property type="project" value="UniProtKB-KW"/>
</dbReference>
<dbReference type="WBParaSite" id="MBELARI_LOCUS4900">
    <property type="protein sequence ID" value="MBELARI_LOCUS4900"/>
    <property type="gene ID" value="MBELARI_LOCUS4900"/>
</dbReference>
<feature type="transmembrane region" description="Helical" evidence="16">
    <location>
        <begin position="562"/>
        <end position="583"/>
    </location>
</feature>
<evidence type="ECO:0000256" key="6">
    <source>
        <dbReference type="ARBA" id="ARBA00022679"/>
    </source>
</evidence>
<evidence type="ECO:0000256" key="15">
    <source>
        <dbReference type="SAM" id="MobiDB-lite"/>
    </source>
</evidence>
<dbReference type="GO" id="GO:0009450">
    <property type="term" value="P:gamma-aminobutyric acid catabolic process"/>
    <property type="evidence" value="ECO:0007669"/>
    <property type="project" value="TreeGrafter"/>
</dbReference>
<organism evidence="17 18">
    <name type="scientific">Mesorhabditis belari</name>
    <dbReference type="NCBI Taxonomy" id="2138241"/>
    <lineage>
        <taxon>Eukaryota</taxon>
        <taxon>Metazoa</taxon>
        <taxon>Ecdysozoa</taxon>
        <taxon>Nematoda</taxon>
        <taxon>Chromadorea</taxon>
        <taxon>Rhabditida</taxon>
        <taxon>Rhabditina</taxon>
        <taxon>Rhabditomorpha</taxon>
        <taxon>Rhabditoidea</taxon>
        <taxon>Rhabditidae</taxon>
        <taxon>Mesorhabditinae</taxon>
        <taxon>Mesorhabditis</taxon>
    </lineage>
</organism>
<evidence type="ECO:0000256" key="5">
    <source>
        <dbReference type="ARBA" id="ARBA00022576"/>
    </source>
</evidence>
<feature type="transmembrane region" description="Helical" evidence="16">
    <location>
        <begin position="256"/>
        <end position="277"/>
    </location>
</feature>
<evidence type="ECO:0000256" key="8">
    <source>
        <dbReference type="ARBA" id="ARBA00022847"/>
    </source>
</evidence>
<keyword evidence="17" id="KW-1185">Reference proteome</keyword>
<name>A0AAF3FDF4_9BILA</name>
<evidence type="ECO:0000256" key="4">
    <source>
        <dbReference type="ARBA" id="ARBA00022448"/>
    </source>
</evidence>
<feature type="disulfide bond" evidence="14">
    <location>
        <begin position="158"/>
        <end position="167"/>
    </location>
</feature>
<comment type="cofactor">
    <cofactor evidence="1">
        <name>pyridoxal 5'-phosphate</name>
        <dbReference type="ChEBI" id="CHEBI:597326"/>
    </cofactor>
</comment>
<feature type="transmembrane region" description="Helical" evidence="16">
    <location>
        <begin position="439"/>
        <end position="465"/>
    </location>
</feature>
<dbReference type="CDD" id="cd00610">
    <property type="entry name" value="OAT_like"/>
    <property type="match status" value="1"/>
</dbReference>
<evidence type="ECO:0000256" key="13">
    <source>
        <dbReference type="PIRSR" id="PIRSR600175-1"/>
    </source>
</evidence>
<evidence type="ECO:0000256" key="16">
    <source>
        <dbReference type="SAM" id="Phobius"/>
    </source>
</evidence>